<organism evidence="1 2">
    <name type="scientific">Rhizobium lusitanum</name>
    <dbReference type="NCBI Taxonomy" id="293958"/>
    <lineage>
        <taxon>Bacteria</taxon>
        <taxon>Pseudomonadati</taxon>
        <taxon>Pseudomonadota</taxon>
        <taxon>Alphaproteobacteria</taxon>
        <taxon>Hyphomicrobiales</taxon>
        <taxon>Rhizobiaceae</taxon>
        <taxon>Rhizobium/Agrobacterium group</taxon>
        <taxon>Rhizobium</taxon>
    </lineage>
</organism>
<evidence type="ECO:0000313" key="2">
    <source>
        <dbReference type="Proteomes" id="UP000565576"/>
    </source>
</evidence>
<dbReference type="AlphaFoldDB" id="A0A7X0IMR7"/>
<comment type="caution">
    <text evidence="1">The sequence shown here is derived from an EMBL/GenBank/DDBJ whole genome shotgun (WGS) entry which is preliminary data.</text>
</comment>
<sequence length="197" mass="21032">MPISLVILRVFMLLALLALGGCLSTPLSSLPKLARLDFLTMDFAEVRAGLRQPSALALRPGDFVMTVKTKTDGSSDETVDRFVLLETTEPAELQSLATEVKSGFALSAWRVAPTDVPRLAAIQERTRASLQHGPRVRGSIEITVTGGCTRETIPAGPLAVSTYLKPARGEGFITLSANADLRGMIAAKGQQVSLPRC</sequence>
<reference evidence="1 2" key="1">
    <citation type="submission" date="2020-08" db="EMBL/GenBank/DDBJ databases">
        <title>Genomic Encyclopedia of Type Strains, Phase IV (KMG-V): Genome sequencing to study the core and pangenomes of soil and plant-associated prokaryotes.</title>
        <authorList>
            <person name="Whitman W."/>
        </authorList>
    </citation>
    <scope>NUCLEOTIDE SEQUENCE [LARGE SCALE GENOMIC DNA]</scope>
    <source>
        <strain evidence="1 2">SEMIA 4060</strain>
    </source>
</reference>
<proteinExistence type="predicted"/>
<accession>A0A7X0IMR7</accession>
<name>A0A7X0IMR7_9HYPH</name>
<protein>
    <submittedName>
        <fullName evidence="1">Uncharacterized protein</fullName>
    </submittedName>
</protein>
<dbReference type="EMBL" id="JACHBG010000002">
    <property type="protein sequence ID" value="MBB6483870.1"/>
    <property type="molecule type" value="Genomic_DNA"/>
</dbReference>
<evidence type="ECO:0000313" key="1">
    <source>
        <dbReference type="EMBL" id="MBB6483870.1"/>
    </source>
</evidence>
<dbReference type="RefSeq" id="WP_184702618.1">
    <property type="nucleotide sequence ID" value="NZ_JACHBG010000002.1"/>
</dbReference>
<gene>
    <name evidence="1" type="ORF">GGD46_001136</name>
</gene>
<dbReference type="Proteomes" id="UP000565576">
    <property type="component" value="Unassembled WGS sequence"/>
</dbReference>